<organism evidence="1 2">
    <name type="scientific">Erwinia phage vB_EamM_Simmy50</name>
    <dbReference type="NCBI Taxonomy" id="1815988"/>
    <lineage>
        <taxon>Viruses</taxon>
        <taxon>Duplodnaviria</taxon>
        <taxon>Heunggongvirae</taxon>
        <taxon>Uroviricota</taxon>
        <taxon>Caudoviricetes</taxon>
        <taxon>Chimalliviridae</taxon>
        <taxon>Agricanvirus</taxon>
        <taxon>Agricanvirus simmy50</taxon>
    </lineage>
</organism>
<sequence length="120" mass="13791">MSDYCADIFKAISCKTPTKGSELYIDDFGDLWMLIPKLNRFGEQSVFRQYAGNLALMADRGQMYQGQLYVCELIPGYHLVLTNQAVMVNQYSLVQYVKTRAAKVEARYRKKPKPMSRAYA</sequence>
<proteinExistence type="predicted"/>
<accession>A0A173GDI3</accession>
<protein>
    <submittedName>
        <fullName evidence="1">Uncharacterized protein</fullName>
    </submittedName>
</protein>
<evidence type="ECO:0000313" key="1">
    <source>
        <dbReference type="EMBL" id="ANH51716.1"/>
    </source>
</evidence>
<keyword evidence="2" id="KW-1185">Reference proteome</keyword>
<dbReference type="EMBL" id="KU886223">
    <property type="protein sequence ID" value="ANH51716.1"/>
    <property type="molecule type" value="Genomic_DNA"/>
</dbReference>
<evidence type="ECO:0000313" key="2">
    <source>
        <dbReference type="Proteomes" id="UP000222975"/>
    </source>
</evidence>
<reference evidence="2" key="1">
    <citation type="submission" date="2016-03" db="EMBL/GenBank/DDBJ databases">
        <authorList>
            <person name="Sharma R."/>
            <person name="Simister A.R."/>
            <person name="Berg J.A."/>
            <person name="Jensen G.L."/>
            <person name="Keele B.R."/>
            <person name="Ward M.E.H."/>
            <person name="Breakwell D.P."/>
            <person name="Hope S."/>
            <person name="Grose J.H."/>
        </authorList>
    </citation>
    <scope>NUCLEOTIDE SEQUENCE [LARGE SCALE GENOMIC DNA]</scope>
</reference>
<gene>
    <name evidence="1" type="ORF">SIMMY50_258</name>
</gene>
<dbReference type="Proteomes" id="UP000222975">
    <property type="component" value="Segment"/>
</dbReference>
<name>A0A173GDI3_9CAUD</name>